<feature type="transmembrane region" description="Helical" evidence="13">
    <location>
        <begin position="35"/>
        <end position="57"/>
    </location>
</feature>
<evidence type="ECO:0000313" key="15">
    <source>
        <dbReference type="Proteomes" id="UP001597453"/>
    </source>
</evidence>
<evidence type="ECO:0000256" key="6">
    <source>
        <dbReference type="ARBA" id="ARBA00022692"/>
    </source>
</evidence>
<organism evidence="14 15">
    <name type="scientific">Gulosibacter bifidus</name>
    <dbReference type="NCBI Taxonomy" id="272239"/>
    <lineage>
        <taxon>Bacteria</taxon>
        <taxon>Bacillati</taxon>
        <taxon>Actinomycetota</taxon>
        <taxon>Actinomycetes</taxon>
        <taxon>Micrococcales</taxon>
        <taxon>Microbacteriaceae</taxon>
        <taxon>Gulosibacter</taxon>
    </lineage>
</organism>
<gene>
    <name evidence="14" type="ORF">ACFSUQ_00465</name>
</gene>
<dbReference type="InterPro" id="IPR021050">
    <property type="entry name" value="Cyt_c_oxidase_su4_actinobac"/>
</dbReference>
<keyword evidence="15" id="KW-1185">Reference proteome</keyword>
<feature type="transmembrane region" description="Helical" evidence="13">
    <location>
        <begin position="7"/>
        <end position="29"/>
    </location>
</feature>
<evidence type="ECO:0000256" key="12">
    <source>
        <dbReference type="ARBA" id="ARBA00047816"/>
    </source>
</evidence>
<accession>A0ABW5RH50</accession>
<reference evidence="15" key="1">
    <citation type="journal article" date="2019" name="Int. J. Syst. Evol. Microbiol.">
        <title>The Global Catalogue of Microorganisms (GCM) 10K type strain sequencing project: providing services to taxonomists for standard genome sequencing and annotation.</title>
        <authorList>
            <consortium name="The Broad Institute Genomics Platform"/>
            <consortium name="The Broad Institute Genome Sequencing Center for Infectious Disease"/>
            <person name="Wu L."/>
            <person name="Ma J."/>
        </authorList>
    </citation>
    <scope>NUCLEOTIDE SEQUENCE [LARGE SCALE GENOMIC DNA]</scope>
    <source>
        <strain evidence="15">TISTR 1511</strain>
    </source>
</reference>
<evidence type="ECO:0000256" key="5">
    <source>
        <dbReference type="ARBA" id="ARBA00022475"/>
    </source>
</evidence>
<sequence length="139" mass="15862">MKTIRNLMMGLTVFYALVTVMYTVWTAVITNDPEWVGIVAFILMTMFSAFIAWYMSVENKPFKKKRLPEDREDAEIYEADPELGVFSPYSMWPAFTAGGAALVFASIAFGWWPAFFLAPIGLIGLLGWMFEMYRGKFGH</sequence>
<evidence type="ECO:0000313" key="14">
    <source>
        <dbReference type="EMBL" id="MFD2673784.1"/>
    </source>
</evidence>
<evidence type="ECO:0000256" key="10">
    <source>
        <dbReference type="ARBA" id="ARBA00031366"/>
    </source>
</evidence>
<keyword evidence="9 13" id="KW-0472">Membrane</keyword>
<comment type="catalytic activity">
    <reaction evidence="12">
        <text>4 Fe(II)-[cytochrome c] + O2 + 8 H(+)(in) = 4 Fe(III)-[cytochrome c] + 2 H2O + 4 H(+)(out)</text>
        <dbReference type="Rhea" id="RHEA:11436"/>
        <dbReference type="Rhea" id="RHEA-COMP:10350"/>
        <dbReference type="Rhea" id="RHEA-COMP:14399"/>
        <dbReference type="ChEBI" id="CHEBI:15377"/>
        <dbReference type="ChEBI" id="CHEBI:15378"/>
        <dbReference type="ChEBI" id="CHEBI:15379"/>
        <dbReference type="ChEBI" id="CHEBI:29033"/>
        <dbReference type="ChEBI" id="CHEBI:29034"/>
        <dbReference type="EC" id="7.1.1.9"/>
    </reaction>
</comment>
<evidence type="ECO:0000256" key="9">
    <source>
        <dbReference type="ARBA" id="ARBA00023136"/>
    </source>
</evidence>
<comment type="similarity">
    <text evidence="3">Belongs to the cytochrome c oxidase bacterial subunit CtaF family.</text>
</comment>
<keyword evidence="5" id="KW-1003">Cell membrane</keyword>
<protein>
    <recommendedName>
        <fullName evidence="4">cytochrome-c oxidase</fullName>
        <ecNumber evidence="4">7.1.1.9</ecNumber>
    </recommendedName>
    <alternativeName>
        <fullName evidence="11">Cytochrome aa3 subunit 4</fullName>
    </alternativeName>
    <alternativeName>
        <fullName evidence="10">Cytochrome c oxidase polypeptide IV</fullName>
    </alternativeName>
</protein>
<dbReference type="EC" id="7.1.1.9" evidence="4"/>
<dbReference type="EMBL" id="JBHUNF010000001">
    <property type="protein sequence ID" value="MFD2673784.1"/>
    <property type="molecule type" value="Genomic_DNA"/>
</dbReference>
<feature type="transmembrane region" description="Helical" evidence="13">
    <location>
        <begin position="115"/>
        <end position="133"/>
    </location>
</feature>
<proteinExistence type="inferred from homology"/>
<name>A0ABW5RH50_9MICO</name>
<comment type="caution">
    <text evidence="14">The sequence shown here is derived from an EMBL/GenBank/DDBJ whole genome shotgun (WGS) entry which is preliminary data.</text>
</comment>
<keyword evidence="6 13" id="KW-0812">Transmembrane</keyword>
<evidence type="ECO:0000256" key="2">
    <source>
        <dbReference type="ARBA" id="ARBA00004651"/>
    </source>
</evidence>
<comment type="subcellular location">
    <subcellularLocation>
        <location evidence="2">Cell membrane</location>
        <topology evidence="2">Multi-pass membrane protein</topology>
    </subcellularLocation>
</comment>
<evidence type="ECO:0000256" key="11">
    <source>
        <dbReference type="ARBA" id="ARBA00031401"/>
    </source>
</evidence>
<evidence type="ECO:0000256" key="3">
    <source>
        <dbReference type="ARBA" id="ARBA00006870"/>
    </source>
</evidence>
<keyword evidence="8 13" id="KW-1133">Transmembrane helix</keyword>
<dbReference type="RefSeq" id="WP_066055338.1">
    <property type="nucleotide sequence ID" value="NZ_JBHUNF010000001.1"/>
</dbReference>
<evidence type="ECO:0000256" key="13">
    <source>
        <dbReference type="SAM" id="Phobius"/>
    </source>
</evidence>
<dbReference type="Pfam" id="PF12270">
    <property type="entry name" value="Cyt_c_ox_IV"/>
    <property type="match status" value="1"/>
</dbReference>
<dbReference type="Proteomes" id="UP001597453">
    <property type="component" value="Unassembled WGS sequence"/>
</dbReference>
<evidence type="ECO:0000256" key="8">
    <source>
        <dbReference type="ARBA" id="ARBA00022989"/>
    </source>
</evidence>
<evidence type="ECO:0000256" key="1">
    <source>
        <dbReference type="ARBA" id="ARBA00002536"/>
    </source>
</evidence>
<evidence type="ECO:0000256" key="4">
    <source>
        <dbReference type="ARBA" id="ARBA00012949"/>
    </source>
</evidence>
<comment type="function">
    <text evidence="1">Part of cytochrome c oxidase, its function is unknown.</text>
</comment>
<evidence type="ECO:0000256" key="7">
    <source>
        <dbReference type="ARBA" id="ARBA00022967"/>
    </source>
</evidence>
<keyword evidence="7" id="KW-1278">Translocase</keyword>